<proteinExistence type="predicted"/>
<dbReference type="Proteomes" id="UP000266389">
    <property type="component" value="Unassembled WGS sequence"/>
</dbReference>
<name>A0A395M1W4_9BACT</name>
<reference evidence="1 2" key="1">
    <citation type="journal article" date="2011" name="ISME J.">
        <title>Community ecology of hot spring cyanobacterial mats: predominant populations and their functional potential.</title>
        <authorList>
            <person name="Klatt C.G."/>
            <person name="Wood J.M."/>
            <person name="Rusch D.B."/>
            <person name="Bateson M.M."/>
            <person name="Hamamura N."/>
            <person name="Heidelberg J.F."/>
            <person name="Grossman A.R."/>
            <person name="Bhaya D."/>
            <person name="Cohan F.M."/>
            <person name="Kuhl M."/>
            <person name="Bryant D.A."/>
            <person name="Ward D.M."/>
        </authorList>
    </citation>
    <scope>NUCLEOTIDE SEQUENCE [LARGE SCALE GENOMIC DNA]</scope>
    <source>
        <strain evidence="1">OS</strain>
    </source>
</reference>
<dbReference type="EMBL" id="PHFL01000052">
    <property type="protein sequence ID" value="RFM23904.1"/>
    <property type="molecule type" value="Genomic_DNA"/>
</dbReference>
<comment type="caution">
    <text evidence="1">The sequence shown here is derived from an EMBL/GenBank/DDBJ whole genome shotgun (WGS) entry which is preliminary data.</text>
</comment>
<sequence length="229" mass="27079">MRVWGLGIGILWVGVSWGGSNWYVGERLRREGRWVVEGWGPLWDSVWVARHIEAHGEAGRGWDVWSLWIDLWEQQLFEKQALWLGADFTYRLRLQTRIPVAALRLPGRLLYVDSQGRLLPYTRALDLPILEMPRWDSLAVAFFLEWWQTDTLFYRLTSHISQDSRHVWYGYGQVFPEQFVLGRTEDLPQARRQWYYYHSLVRPRLGSNTCKSVLLHVPNEIICQKAKPI</sequence>
<protein>
    <submittedName>
        <fullName evidence="1">Uncharacterized protein</fullName>
    </submittedName>
</protein>
<organism evidence="1 2">
    <name type="scientific">Candidatus Thermochlorobacter aerophilus</name>
    <dbReference type="NCBI Taxonomy" id="1868324"/>
    <lineage>
        <taxon>Bacteria</taxon>
        <taxon>Pseudomonadati</taxon>
        <taxon>Chlorobiota</taxon>
        <taxon>Chlorobiia</taxon>
        <taxon>Chlorobiales</taxon>
        <taxon>Candidatus Thermochlorobacteriaceae</taxon>
        <taxon>Candidatus Thermochlorobacter</taxon>
    </lineage>
</organism>
<accession>A0A395M1W4</accession>
<evidence type="ECO:0000313" key="2">
    <source>
        <dbReference type="Proteomes" id="UP000266389"/>
    </source>
</evidence>
<gene>
    <name evidence="1" type="ORF">D0433_08575</name>
</gene>
<dbReference type="AlphaFoldDB" id="A0A395M1W4"/>
<evidence type="ECO:0000313" key="1">
    <source>
        <dbReference type="EMBL" id="RFM23904.1"/>
    </source>
</evidence>